<dbReference type="EMBL" id="JBHRTF010000004">
    <property type="protein sequence ID" value="MFC3115916.1"/>
    <property type="molecule type" value="Genomic_DNA"/>
</dbReference>
<reference evidence="3" key="1">
    <citation type="journal article" date="2019" name="Int. J. Syst. Evol. Microbiol.">
        <title>The Global Catalogue of Microorganisms (GCM) 10K type strain sequencing project: providing services to taxonomists for standard genome sequencing and annotation.</title>
        <authorList>
            <consortium name="The Broad Institute Genomics Platform"/>
            <consortium name="The Broad Institute Genome Sequencing Center for Infectious Disease"/>
            <person name="Wu L."/>
            <person name="Ma J."/>
        </authorList>
    </citation>
    <scope>NUCLEOTIDE SEQUENCE [LARGE SCALE GENOMIC DNA]</scope>
    <source>
        <strain evidence="3">KCTC 52237</strain>
    </source>
</reference>
<dbReference type="EC" id="1.-.-.-" evidence="2"/>
<dbReference type="GO" id="GO:0016491">
    <property type="term" value="F:oxidoreductase activity"/>
    <property type="evidence" value="ECO:0007669"/>
    <property type="project" value="UniProtKB-KW"/>
</dbReference>
<keyword evidence="2" id="KW-0560">Oxidoreductase</keyword>
<comment type="caution">
    <text evidence="2">The sequence shown here is derived from an EMBL/GenBank/DDBJ whole genome shotgun (WGS) entry which is preliminary data.</text>
</comment>
<dbReference type="InterPro" id="IPR027056">
    <property type="entry name" value="Gluconate_2DH_su3"/>
</dbReference>
<name>A0ABV7FE70_9GAMM</name>
<keyword evidence="1" id="KW-0732">Signal</keyword>
<evidence type="ECO:0000313" key="3">
    <source>
        <dbReference type="Proteomes" id="UP001595555"/>
    </source>
</evidence>
<evidence type="ECO:0000313" key="2">
    <source>
        <dbReference type="EMBL" id="MFC3115916.1"/>
    </source>
</evidence>
<dbReference type="Pfam" id="PF13618">
    <property type="entry name" value="Gluconate_2-dh3"/>
    <property type="match status" value="1"/>
</dbReference>
<dbReference type="RefSeq" id="WP_378118688.1">
    <property type="nucleotide sequence ID" value="NZ_JBHRTF010000004.1"/>
</dbReference>
<feature type="signal peptide" evidence="1">
    <location>
        <begin position="1"/>
        <end position="39"/>
    </location>
</feature>
<dbReference type="Proteomes" id="UP001595555">
    <property type="component" value="Unassembled WGS sequence"/>
</dbReference>
<feature type="chain" id="PRO_5045376703" evidence="1">
    <location>
        <begin position="40"/>
        <end position="202"/>
    </location>
</feature>
<accession>A0ABV7FE70</accession>
<proteinExistence type="predicted"/>
<sequence>MTFPALSLGGTDASRRAALKQLAFTCGLVLSSGSLSALAASLAAPTDFSRRQKTLLDSAQLKLLQTLGEIIIPATDTPGASAAGVHHFIDHFMVYCASKQEQQQLLTTLARLETAAQSEFSKAFLSLAHPQQLQLLNAMEQAQQGFSQSDRRGLKQLKSLVAFGYYTSEPGATKELAYLAIPGGYKGNFKLKAIGRAWAQNF</sequence>
<gene>
    <name evidence="2" type="ORF">ACFODX_10135</name>
</gene>
<organism evidence="2 3">
    <name type="scientific">Cellvibrio fontiphilus</name>
    <dbReference type="NCBI Taxonomy" id="1815559"/>
    <lineage>
        <taxon>Bacteria</taxon>
        <taxon>Pseudomonadati</taxon>
        <taxon>Pseudomonadota</taxon>
        <taxon>Gammaproteobacteria</taxon>
        <taxon>Cellvibrionales</taxon>
        <taxon>Cellvibrionaceae</taxon>
        <taxon>Cellvibrio</taxon>
    </lineage>
</organism>
<evidence type="ECO:0000256" key="1">
    <source>
        <dbReference type="SAM" id="SignalP"/>
    </source>
</evidence>
<protein>
    <submittedName>
        <fullName evidence="2">Gluconate 2-dehydrogenase subunit 3 family protein</fullName>
        <ecNumber evidence="2">1.-.-.-</ecNumber>
    </submittedName>
</protein>
<keyword evidence="3" id="KW-1185">Reference proteome</keyword>